<evidence type="ECO:0000259" key="10">
    <source>
        <dbReference type="PROSITE" id="PS50893"/>
    </source>
</evidence>
<feature type="transmembrane region" description="Helical" evidence="9">
    <location>
        <begin position="527"/>
        <end position="548"/>
    </location>
</feature>
<dbReference type="GO" id="GO:0016887">
    <property type="term" value="F:ATP hydrolysis activity"/>
    <property type="evidence" value="ECO:0007669"/>
    <property type="project" value="InterPro"/>
</dbReference>
<dbReference type="PANTHER" id="PTHR48041:SF116">
    <property type="entry name" value="PROTEIN BROWN"/>
    <property type="match status" value="1"/>
</dbReference>
<dbReference type="InterPro" id="IPR050352">
    <property type="entry name" value="ABCG_transporters"/>
</dbReference>
<dbReference type="GO" id="GO:0005524">
    <property type="term" value="F:ATP binding"/>
    <property type="evidence" value="ECO:0007669"/>
    <property type="project" value="UniProtKB-KW"/>
</dbReference>
<comment type="subcellular location">
    <subcellularLocation>
        <location evidence="1">Membrane</location>
        <topology evidence="1">Multi-pass membrane protein</topology>
    </subcellularLocation>
</comment>
<dbReference type="Gene3D" id="3.40.50.300">
    <property type="entry name" value="P-loop containing nucleotide triphosphate hydrolases"/>
    <property type="match status" value="1"/>
</dbReference>
<protein>
    <recommendedName>
        <fullName evidence="10">ABC transporter domain-containing protein</fullName>
    </recommendedName>
</protein>
<evidence type="ECO:0000313" key="12">
    <source>
        <dbReference type="EMBL" id="CAF3720535.1"/>
    </source>
</evidence>
<dbReference type="PANTHER" id="PTHR48041">
    <property type="entry name" value="ABC TRANSPORTER G FAMILY MEMBER 28"/>
    <property type="match status" value="1"/>
</dbReference>
<dbReference type="CDD" id="cd03213">
    <property type="entry name" value="ABCG_EPDR"/>
    <property type="match status" value="1"/>
</dbReference>
<evidence type="ECO:0000256" key="5">
    <source>
        <dbReference type="ARBA" id="ARBA00022741"/>
    </source>
</evidence>
<dbReference type="Pfam" id="PF00005">
    <property type="entry name" value="ABC_tran"/>
    <property type="match status" value="1"/>
</dbReference>
<keyword evidence="7 9" id="KW-1133">Transmembrane helix</keyword>
<dbReference type="Proteomes" id="UP000663882">
    <property type="component" value="Unassembled WGS sequence"/>
</dbReference>
<dbReference type="AlphaFoldDB" id="A0A814CCX0"/>
<keyword evidence="8 9" id="KW-0472">Membrane</keyword>
<evidence type="ECO:0000256" key="6">
    <source>
        <dbReference type="ARBA" id="ARBA00022840"/>
    </source>
</evidence>
<evidence type="ECO:0000256" key="9">
    <source>
        <dbReference type="SAM" id="Phobius"/>
    </source>
</evidence>
<dbReference type="GO" id="GO:0015562">
    <property type="term" value="F:efflux transmembrane transporter activity"/>
    <property type="evidence" value="ECO:0007669"/>
    <property type="project" value="UniProtKB-ARBA"/>
</dbReference>
<evidence type="ECO:0000313" key="13">
    <source>
        <dbReference type="Proteomes" id="UP000663882"/>
    </source>
</evidence>
<feature type="transmembrane region" description="Helical" evidence="9">
    <location>
        <begin position="646"/>
        <end position="665"/>
    </location>
</feature>
<gene>
    <name evidence="12" type="ORF">OTI717_LOCUS13794</name>
    <name evidence="11" type="ORF">RFH988_LOCUS10944</name>
</gene>
<dbReference type="GO" id="GO:0008514">
    <property type="term" value="F:organic anion transmembrane transporter activity"/>
    <property type="evidence" value="ECO:0007669"/>
    <property type="project" value="UniProtKB-ARBA"/>
</dbReference>
<dbReference type="SMART" id="SM00382">
    <property type="entry name" value="AAA"/>
    <property type="match status" value="1"/>
</dbReference>
<dbReference type="OrthoDB" id="66620at2759"/>
<feature type="transmembrane region" description="Helical" evidence="9">
    <location>
        <begin position="491"/>
        <end position="515"/>
    </location>
</feature>
<evidence type="ECO:0000256" key="4">
    <source>
        <dbReference type="ARBA" id="ARBA00022692"/>
    </source>
</evidence>
<keyword evidence="3" id="KW-0813">Transport</keyword>
<evidence type="ECO:0000256" key="2">
    <source>
        <dbReference type="ARBA" id="ARBA00005814"/>
    </source>
</evidence>
<comment type="similarity">
    <text evidence="2">Belongs to the ABC transporter superfamily. ABCG family. Eye pigment precursor importer (TC 3.A.1.204) subfamily.</text>
</comment>
<name>A0A814CCX0_9BILA</name>
<dbReference type="EMBL" id="CAJNOO010000420">
    <property type="protein sequence ID" value="CAF0938536.1"/>
    <property type="molecule type" value="Genomic_DNA"/>
</dbReference>
<feature type="transmembrane region" description="Helical" evidence="9">
    <location>
        <begin position="413"/>
        <end position="436"/>
    </location>
</feature>
<accession>A0A814CCX0</accession>
<dbReference type="FunFam" id="3.40.50.300:FF:000622">
    <property type="entry name" value="ATP-binding cassette sub-family G member 2"/>
    <property type="match status" value="1"/>
</dbReference>
<sequence length="671" mass="76062">MGANDEKQNMISPLLTRSTHAEDGIIEMESSTSTSTSYSNHNQSIVWLKNTKINETDEILCDENVFKTITISFEKINYTIDQTTNIKHCYKWQQIFSHNKQTTKKQILFDLSGIFTPGMNAILGPTGCGKSTLLDILADRKDGRGLTGNVLVSGKSRPASFKDTVGYVIQDDIMSGTMTVRENLMFSANIRLPRSFSARERIERVNQVINDLDLHSCVNTYIGTDFIRGVSGGEKKRTSIGMELILSPKVLFLDEPTTGLDASTAQNVMDCLYNLSRQGRTIIFSIHQPRYSIFELFDTVLFLSAGHIVYFGSPIDVLPYFTSQGFKYKEHANPADFVLDVLIEFNGRSSKLLQAAYPHSNMHSNVKSLIESVMNKNKNEDLSFLDHIVHRSRTTEFYYLAQRTFRNAIRNPALAASQIMIAILLALVTGLLFYNMKATVDPGVRNRLGAIFFLSTHQILCTASALEPLIKERALFIHEYASGYYRVSIFFLSKLVFDLIPMRIIPSFIFSIITYPMNGFQRSIVRFLIFLVTIFVSSVFGSAMCFFIAACIPVFAVALSVTILIFSIMMVVSGFLVDLDSIFSFLRWIKWISAFHYSGNLLTINEFRNLTFCLSNNTRICTLQGEQILTQRHIVHDTDWDMWKNLLAIAILALVFFFMAYVQLLRIKKVK</sequence>
<dbReference type="InterPro" id="IPR003593">
    <property type="entry name" value="AAA+_ATPase"/>
</dbReference>
<dbReference type="GO" id="GO:0140359">
    <property type="term" value="F:ABC-type transporter activity"/>
    <property type="evidence" value="ECO:0007669"/>
    <property type="project" value="InterPro"/>
</dbReference>
<dbReference type="Proteomes" id="UP000663823">
    <property type="component" value="Unassembled WGS sequence"/>
</dbReference>
<proteinExistence type="inferred from homology"/>
<dbReference type="SUPFAM" id="SSF52540">
    <property type="entry name" value="P-loop containing nucleoside triphosphate hydrolases"/>
    <property type="match status" value="1"/>
</dbReference>
<keyword evidence="4 9" id="KW-0812">Transmembrane</keyword>
<evidence type="ECO:0000256" key="3">
    <source>
        <dbReference type="ARBA" id="ARBA00022448"/>
    </source>
</evidence>
<dbReference type="InterPro" id="IPR013525">
    <property type="entry name" value="ABC2_TM"/>
</dbReference>
<evidence type="ECO:0000256" key="1">
    <source>
        <dbReference type="ARBA" id="ARBA00004141"/>
    </source>
</evidence>
<dbReference type="Pfam" id="PF01061">
    <property type="entry name" value="ABC2_membrane"/>
    <property type="match status" value="1"/>
</dbReference>
<keyword evidence="6" id="KW-0067">ATP-binding</keyword>
<evidence type="ECO:0000313" key="11">
    <source>
        <dbReference type="EMBL" id="CAF0938536.1"/>
    </source>
</evidence>
<evidence type="ECO:0000256" key="8">
    <source>
        <dbReference type="ARBA" id="ARBA00023136"/>
    </source>
</evidence>
<dbReference type="EMBL" id="CAJOAX010001495">
    <property type="protein sequence ID" value="CAF3720535.1"/>
    <property type="molecule type" value="Genomic_DNA"/>
</dbReference>
<dbReference type="InterPro" id="IPR027417">
    <property type="entry name" value="P-loop_NTPase"/>
</dbReference>
<dbReference type="PROSITE" id="PS50893">
    <property type="entry name" value="ABC_TRANSPORTER_2"/>
    <property type="match status" value="1"/>
</dbReference>
<keyword evidence="5" id="KW-0547">Nucleotide-binding</keyword>
<dbReference type="Pfam" id="PF19055">
    <property type="entry name" value="ABC2_membrane_7"/>
    <property type="match status" value="1"/>
</dbReference>
<evidence type="ECO:0000256" key="7">
    <source>
        <dbReference type="ARBA" id="ARBA00022989"/>
    </source>
</evidence>
<dbReference type="GO" id="GO:0016324">
    <property type="term" value="C:apical plasma membrane"/>
    <property type="evidence" value="ECO:0007669"/>
    <property type="project" value="UniProtKB-ARBA"/>
</dbReference>
<dbReference type="InterPro" id="IPR003439">
    <property type="entry name" value="ABC_transporter-like_ATP-bd"/>
</dbReference>
<dbReference type="InterPro" id="IPR043926">
    <property type="entry name" value="ABCG_dom"/>
</dbReference>
<feature type="domain" description="ABC transporter" evidence="10">
    <location>
        <begin position="90"/>
        <end position="330"/>
    </location>
</feature>
<feature type="transmembrane region" description="Helical" evidence="9">
    <location>
        <begin position="555"/>
        <end position="577"/>
    </location>
</feature>
<comment type="caution">
    <text evidence="11">The sequence shown here is derived from an EMBL/GenBank/DDBJ whole genome shotgun (WGS) entry which is preliminary data.</text>
</comment>
<organism evidence="11 13">
    <name type="scientific">Rotaria sordida</name>
    <dbReference type="NCBI Taxonomy" id="392033"/>
    <lineage>
        <taxon>Eukaryota</taxon>
        <taxon>Metazoa</taxon>
        <taxon>Spiralia</taxon>
        <taxon>Gnathifera</taxon>
        <taxon>Rotifera</taxon>
        <taxon>Eurotatoria</taxon>
        <taxon>Bdelloidea</taxon>
        <taxon>Philodinida</taxon>
        <taxon>Philodinidae</taxon>
        <taxon>Rotaria</taxon>
    </lineage>
</organism>
<reference evidence="11" key="1">
    <citation type="submission" date="2021-02" db="EMBL/GenBank/DDBJ databases">
        <authorList>
            <person name="Nowell W R."/>
        </authorList>
    </citation>
    <scope>NUCLEOTIDE SEQUENCE</scope>
</reference>